<evidence type="ECO:0000313" key="9">
    <source>
        <dbReference type="EMBL" id="PIU04007.1"/>
    </source>
</evidence>
<dbReference type="HAMAP" id="MF_01365_B">
    <property type="entry name" value="Ribosomal_uL6_B"/>
    <property type="match status" value="1"/>
</dbReference>
<dbReference type="GO" id="GO:0019843">
    <property type="term" value="F:rRNA binding"/>
    <property type="evidence" value="ECO:0007669"/>
    <property type="project" value="UniProtKB-UniRule"/>
</dbReference>
<dbReference type="EMBL" id="PEYO01000002">
    <property type="protein sequence ID" value="PIU04007.1"/>
    <property type="molecule type" value="Genomic_DNA"/>
</dbReference>
<reference evidence="10" key="1">
    <citation type="submission" date="2017-09" db="EMBL/GenBank/DDBJ databases">
        <title>Depth-based differentiation of microbial function through sediment-hosted aquifers and enrichment of novel symbionts in the deep terrestrial subsurface.</title>
        <authorList>
            <person name="Probst A.J."/>
            <person name="Ladd B."/>
            <person name="Jarett J.K."/>
            <person name="Geller-Mcgrath D.E."/>
            <person name="Sieber C.M.K."/>
            <person name="Emerson J.B."/>
            <person name="Anantharaman K."/>
            <person name="Thomas B.C."/>
            <person name="Malmstrom R."/>
            <person name="Stieglmeier M."/>
            <person name="Klingl A."/>
            <person name="Woyke T."/>
            <person name="Ryan C.M."/>
            <person name="Banfield J.F."/>
        </authorList>
    </citation>
    <scope>NUCLEOTIDE SEQUENCE [LARGE SCALE GENOMIC DNA]</scope>
</reference>
<dbReference type="PANTHER" id="PTHR11655:SF14">
    <property type="entry name" value="LARGE RIBOSOMAL SUBUNIT PROTEIN UL6M"/>
    <property type="match status" value="1"/>
</dbReference>
<organism evidence="9 10">
    <name type="scientific">Candidatus Shapirobacteria bacterium CG08_land_8_20_14_0_20_39_18</name>
    <dbReference type="NCBI Taxonomy" id="1974883"/>
    <lineage>
        <taxon>Bacteria</taxon>
        <taxon>Candidatus Shapironibacteriota</taxon>
    </lineage>
</organism>
<dbReference type="AlphaFoldDB" id="A0A2M6XEE1"/>
<feature type="domain" description="Large ribosomal subunit protein uL6 alpha-beta" evidence="8">
    <location>
        <begin position="91"/>
        <end position="163"/>
    </location>
</feature>
<evidence type="ECO:0000256" key="4">
    <source>
        <dbReference type="ARBA" id="ARBA00023274"/>
    </source>
</evidence>
<keyword evidence="4 5" id="KW-0687">Ribonucleoprotein</keyword>
<evidence type="ECO:0000256" key="2">
    <source>
        <dbReference type="ARBA" id="ARBA00022884"/>
    </source>
</evidence>
<proteinExistence type="inferred from homology"/>
<dbReference type="SUPFAM" id="SSF56053">
    <property type="entry name" value="Ribosomal protein L6"/>
    <property type="match status" value="2"/>
</dbReference>
<dbReference type="GO" id="GO:0002181">
    <property type="term" value="P:cytoplasmic translation"/>
    <property type="evidence" value="ECO:0007669"/>
    <property type="project" value="TreeGrafter"/>
</dbReference>
<accession>A0A2M6XEE1</accession>
<dbReference type="Gene3D" id="3.90.930.12">
    <property type="entry name" value="Ribosomal protein L6, alpha-beta domain"/>
    <property type="match status" value="2"/>
</dbReference>
<comment type="subunit">
    <text evidence="5">Part of the 50S ribosomal subunit.</text>
</comment>
<protein>
    <recommendedName>
        <fullName evidence="5">Large ribosomal subunit protein uL6</fullName>
    </recommendedName>
</protein>
<dbReference type="InterPro" id="IPR020040">
    <property type="entry name" value="Ribosomal_uL6_a/b-dom"/>
</dbReference>
<dbReference type="InterPro" id="IPR019906">
    <property type="entry name" value="Ribosomal_uL6_bac-type"/>
</dbReference>
<evidence type="ECO:0000256" key="1">
    <source>
        <dbReference type="ARBA" id="ARBA00022730"/>
    </source>
</evidence>
<dbReference type="InterPro" id="IPR002358">
    <property type="entry name" value="Ribosomal_uL6_CS"/>
</dbReference>
<evidence type="ECO:0000256" key="7">
    <source>
        <dbReference type="RuleBase" id="RU003870"/>
    </source>
</evidence>
<dbReference type="GO" id="GO:0003735">
    <property type="term" value="F:structural constituent of ribosome"/>
    <property type="evidence" value="ECO:0007669"/>
    <property type="project" value="UniProtKB-UniRule"/>
</dbReference>
<dbReference type="PRINTS" id="PR00059">
    <property type="entry name" value="RIBOSOMALL6"/>
</dbReference>
<sequence length="187" mass="19996">MSRIGLKPIEIPQGVTVKIENGLVSVEGPKGKMIQAINSKINAVIKDNKIEVARVNEEGKTKAMHGTMRQIIFNMIKGVTDGWTKGLEIQGTGFHASLNGNDLVFALGFSHPVNFPAPDGITFITVENKITVSGIDKSLVGQVAANIRAIKPPDVYKGKGIRYEGEQIKLKPGKQAKVGVVAGGVKK</sequence>
<comment type="function">
    <text evidence="5 7">This protein binds to the 23S rRNA, and is important in its secondary structure. It is located near the subunit interface in the base of the L7/L12 stalk, and near the tRNA binding site of the peptidyltransferase center.</text>
</comment>
<dbReference type="Proteomes" id="UP000228996">
    <property type="component" value="Unassembled WGS sequence"/>
</dbReference>
<evidence type="ECO:0000256" key="6">
    <source>
        <dbReference type="RuleBase" id="RU003869"/>
    </source>
</evidence>
<dbReference type="NCBIfam" id="TIGR03654">
    <property type="entry name" value="L6_bact"/>
    <property type="match status" value="1"/>
</dbReference>
<dbReference type="InterPro" id="IPR000702">
    <property type="entry name" value="Ribosomal_uL6-like"/>
</dbReference>
<comment type="caution">
    <text evidence="9">The sequence shown here is derived from an EMBL/GenBank/DDBJ whole genome shotgun (WGS) entry which is preliminary data.</text>
</comment>
<dbReference type="FunFam" id="3.90.930.12:FF:000002">
    <property type="entry name" value="50S ribosomal protein L6"/>
    <property type="match status" value="1"/>
</dbReference>
<evidence type="ECO:0000259" key="8">
    <source>
        <dbReference type="Pfam" id="PF00347"/>
    </source>
</evidence>
<keyword evidence="3 5" id="KW-0689">Ribosomal protein</keyword>
<dbReference type="PANTHER" id="PTHR11655">
    <property type="entry name" value="60S/50S RIBOSOMAL PROTEIN L6/L9"/>
    <property type="match status" value="1"/>
</dbReference>
<keyword evidence="2 5" id="KW-0694">RNA-binding</keyword>
<name>A0A2M6XEE1_9BACT</name>
<comment type="similarity">
    <text evidence="5 6">Belongs to the universal ribosomal protein uL6 family.</text>
</comment>
<evidence type="ECO:0000313" key="10">
    <source>
        <dbReference type="Proteomes" id="UP000228996"/>
    </source>
</evidence>
<evidence type="ECO:0000256" key="3">
    <source>
        <dbReference type="ARBA" id="ARBA00022980"/>
    </source>
</evidence>
<dbReference type="PROSITE" id="PS00525">
    <property type="entry name" value="RIBOSOMAL_L6_1"/>
    <property type="match status" value="1"/>
</dbReference>
<dbReference type="PIRSF" id="PIRSF002162">
    <property type="entry name" value="Ribosomal_L6"/>
    <property type="match status" value="1"/>
</dbReference>
<dbReference type="GO" id="GO:0022625">
    <property type="term" value="C:cytosolic large ribosomal subunit"/>
    <property type="evidence" value="ECO:0007669"/>
    <property type="project" value="UniProtKB-UniRule"/>
</dbReference>
<keyword evidence="1 5" id="KW-0699">rRNA-binding</keyword>
<feature type="domain" description="Large ribosomal subunit protein uL6 alpha-beta" evidence="8">
    <location>
        <begin position="11"/>
        <end position="82"/>
    </location>
</feature>
<evidence type="ECO:0000256" key="5">
    <source>
        <dbReference type="HAMAP-Rule" id="MF_01365"/>
    </source>
</evidence>
<dbReference type="Pfam" id="PF00347">
    <property type="entry name" value="Ribosomal_L6"/>
    <property type="match status" value="2"/>
</dbReference>
<gene>
    <name evidence="5" type="primary">rplF</name>
    <name evidence="9" type="ORF">COT44_00590</name>
</gene>
<dbReference type="InterPro" id="IPR036789">
    <property type="entry name" value="Ribosomal_uL6-like_a/b-dom_sf"/>
</dbReference>